<dbReference type="AlphaFoldDB" id="A1SXC7"/>
<reference evidence="1 2" key="1">
    <citation type="submission" date="2007-01" db="EMBL/GenBank/DDBJ databases">
        <title>Complete sequence of Psychromonas ingrahamii 37.</title>
        <authorList>
            <consortium name="US DOE Joint Genome Institute"/>
            <person name="Copeland A."/>
            <person name="Lucas S."/>
            <person name="Lapidus A."/>
            <person name="Barry K."/>
            <person name="Detter J.C."/>
            <person name="Glavina del Rio T."/>
            <person name="Hammon N."/>
            <person name="Israni S."/>
            <person name="Dalin E."/>
            <person name="Tice H."/>
            <person name="Pitluck S."/>
            <person name="Thompson L.S."/>
            <person name="Brettin T."/>
            <person name="Bruce D."/>
            <person name="Han C."/>
            <person name="Tapia R."/>
            <person name="Schmutz J."/>
            <person name="Larimer F."/>
            <person name="Land M."/>
            <person name="Hauser L."/>
            <person name="Kyrpides N."/>
            <person name="Ivanova N."/>
            <person name="Staley J."/>
            <person name="Richardson P."/>
        </authorList>
    </citation>
    <scope>NUCLEOTIDE SEQUENCE [LARGE SCALE GENOMIC DNA]</scope>
    <source>
        <strain evidence="1 2">37</strain>
    </source>
</reference>
<dbReference type="EMBL" id="CP000510">
    <property type="protein sequence ID" value="ABM04142.1"/>
    <property type="molecule type" value="Genomic_DNA"/>
</dbReference>
<evidence type="ECO:0000313" key="1">
    <source>
        <dbReference type="EMBL" id="ABM04142.1"/>
    </source>
</evidence>
<proteinExistence type="predicted"/>
<gene>
    <name evidence="1" type="ordered locus">Ping_2410</name>
</gene>
<protein>
    <submittedName>
        <fullName evidence="1">Uncharacterized protein</fullName>
    </submittedName>
</protein>
<accession>A1SXC7</accession>
<dbReference type="HOGENOM" id="CLU_2107345_0_0_6"/>
<dbReference type="KEGG" id="pin:Ping_2410"/>
<dbReference type="Proteomes" id="UP000000639">
    <property type="component" value="Chromosome"/>
</dbReference>
<name>A1SXC7_PSYIN</name>
<sequence>MTMAARRRVLIIKETDIVNVLTTLECRTNFSIKKITEYMLPKLKEAFYLHIENQSPHIIIRPVFEVFASELAAIKGVTKREAYFHSAEMTRFPKRVHKGINEIHYGISFKFENSKAVTLFIKKLITIIGGG</sequence>
<evidence type="ECO:0000313" key="2">
    <source>
        <dbReference type="Proteomes" id="UP000000639"/>
    </source>
</evidence>
<organism evidence="1 2">
    <name type="scientific">Psychromonas ingrahamii (strain DSM 17664 / CCUG 51855 / 37)</name>
    <dbReference type="NCBI Taxonomy" id="357804"/>
    <lineage>
        <taxon>Bacteria</taxon>
        <taxon>Pseudomonadati</taxon>
        <taxon>Pseudomonadota</taxon>
        <taxon>Gammaproteobacteria</taxon>
        <taxon>Alteromonadales</taxon>
        <taxon>Psychromonadaceae</taxon>
        <taxon>Psychromonas</taxon>
    </lineage>
</organism>
<dbReference type="eggNOG" id="ENOG5030TQH">
    <property type="taxonomic scope" value="Bacteria"/>
</dbReference>
<keyword evidence="2" id="KW-1185">Reference proteome</keyword>